<proteinExistence type="predicted"/>
<accession>A0AAV8A6E6</accession>
<reference evidence="1" key="1">
    <citation type="submission" date="2022-08" db="EMBL/GenBank/DDBJ databases">
        <title>Novel sulphate-reducing endosymbionts in the free-living metamonad Anaeramoeba.</title>
        <authorList>
            <person name="Jerlstrom-Hultqvist J."/>
            <person name="Cepicka I."/>
            <person name="Gallot-Lavallee L."/>
            <person name="Salas-Leiva D."/>
            <person name="Curtis B.A."/>
            <person name="Zahonova K."/>
            <person name="Pipaliya S."/>
            <person name="Dacks J."/>
            <person name="Roger A.J."/>
        </authorList>
    </citation>
    <scope>NUCLEOTIDE SEQUENCE</scope>
    <source>
        <strain evidence="1">Busselton2</strain>
    </source>
</reference>
<name>A0AAV8A6E6_9EUKA</name>
<evidence type="ECO:0000313" key="1">
    <source>
        <dbReference type="EMBL" id="KAJ3448571.1"/>
    </source>
</evidence>
<protein>
    <submittedName>
        <fullName evidence="1">Uncharacterized protein</fullName>
    </submittedName>
</protein>
<gene>
    <name evidence="1" type="ORF">M0812_01052</name>
</gene>
<evidence type="ECO:0000313" key="2">
    <source>
        <dbReference type="Proteomes" id="UP001146793"/>
    </source>
</evidence>
<dbReference type="AlphaFoldDB" id="A0AAV8A6E6"/>
<dbReference type="Proteomes" id="UP001146793">
    <property type="component" value="Unassembled WGS sequence"/>
</dbReference>
<comment type="caution">
    <text evidence="1">The sequence shown here is derived from an EMBL/GenBank/DDBJ whole genome shotgun (WGS) entry which is preliminary data.</text>
</comment>
<sequence length="136" mass="15784">MDQKLFEEGTMYYSFVEVCEEISNEQTSVAFDCVEKTYFDKNMEQYAESLLEDENAPLSKITTTVEKSLNLQQGVWVGIEIMNNQSNNLLRSVYSASIILTNSRQQELNQKQKQIRIGFLKIDPNTKKVLKICHKF</sequence>
<dbReference type="EMBL" id="JANTQA010000015">
    <property type="protein sequence ID" value="KAJ3448571.1"/>
    <property type="molecule type" value="Genomic_DNA"/>
</dbReference>
<organism evidence="1 2">
    <name type="scientific">Anaeramoeba flamelloides</name>
    <dbReference type="NCBI Taxonomy" id="1746091"/>
    <lineage>
        <taxon>Eukaryota</taxon>
        <taxon>Metamonada</taxon>
        <taxon>Anaeramoebidae</taxon>
        <taxon>Anaeramoeba</taxon>
    </lineage>
</organism>